<evidence type="ECO:0000256" key="6">
    <source>
        <dbReference type="SAM" id="Phobius"/>
    </source>
</evidence>
<dbReference type="CDD" id="cd06580">
    <property type="entry name" value="TM_PBP1_transp_TpRbsC_like"/>
    <property type="match status" value="1"/>
</dbReference>
<keyword evidence="4 6" id="KW-1133">Transmembrane helix</keyword>
<organism evidence="7">
    <name type="scientific">Mesoaciditoga lauensis</name>
    <dbReference type="NCBI Taxonomy" id="1495039"/>
    <lineage>
        <taxon>Bacteria</taxon>
        <taxon>Thermotogati</taxon>
        <taxon>Thermotogota</taxon>
        <taxon>Thermotogae</taxon>
        <taxon>Mesoaciditogales</taxon>
        <taxon>Mesoaciditogaceae</taxon>
        <taxon>Mesoaciditoga</taxon>
    </lineage>
</organism>
<feature type="transmembrane region" description="Helical" evidence="6">
    <location>
        <begin position="61"/>
        <end position="81"/>
    </location>
</feature>
<gene>
    <name evidence="7" type="ORF">ENX73_04325</name>
</gene>
<reference evidence="7" key="1">
    <citation type="journal article" date="2020" name="mSystems">
        <title>Genome- and Community-Level Interaction Insights into Carbon Utilization and Element Cycling Functions of Hydrothermarchaeota in Hydrothermal Sediment.</title>
        <authorList>
            <person name="Zhou Z."/>
            <person name="Liu Y."/>
            <person name="Xu W."/>
            <person name="Pan J."/>
            <person name="Luo Z.H."/>
            <person name="Li M."/>
        </authorList>
    </citation>
    <scope>NUCLEOTIDE SEQUENCE [LARGE SCALE GENOMIC DNA]</scope>
    <source>
        <strain evidence="7">SpSt-966</strain>
    </source>
</reference>
<feature type="transmembrane region" description="Helical" evidence="6">
    <location>
        <begin position="143"/>
        <end position="160"/>
    </location>
</feature>
<dbReference type="Pfam" id="PF02653">
    <property type="entry name" value="BPD_transp_2"/>
    <property type="match status" value="1"/>
</dbReference>
<accession>A0A7V3VSP2</accession>
<name>A0A7V3VSP2_9BACT</name>
<dbReference type="AlphaFoldDB" id="A0A7V3VSP2"/>
<keyword evidence="5 6" id="KW-0472">Membrane</keyword>
<evidence type="ECO:0000256" key="5">
    <source>
        <dbReference type="ARBA" id="ARBA00023136"/>
    </source>
</evidence>
<evidence type="ECO:0000313" key="7">
    <source>
        <dbReference type="EMBL" id="HGE75332.1"/>
    </source>
</evidence>
<keyword evidence="2" id="KW-1003">Cell membrane</keyword>
<sequence>MNQDIITSTLSGALRAGTPLLFATLGEILAERSGVLNLGLEGMMLMGAFTGFSISYITGNLWLAVIAAVLVGGLMASLHAFMSITLRINQVVSGLALVFLGEGLSGFWGKSYVGLQAASFSNIKIPFFGDIPYVGPIVFDRDILVYIGYIAVPVIWWFLYKTKAGMNLRAVGESPEAADARGINVVLTRYIYTIVGGFFSGLAGAYITLAYTPMWVQDITAGRGWIAVALVIFAIWDPVIALIGAYAFGGISVLQFSLQIVQVPIPVNIMNMFPYLFTIFIMLFASSNKIKKRFGAPSALGVPYSREEKT</sequence>
<comment type="caution">
    <text evidence="7">The sequence shown here is derived from an EMBL/GenBank/DDBJ whole genome shotgun (WGS) entry which is preliminary data.</text>
</comment>
<dbReference type="EMBL" id="DTPE01000177">
    <property type="protein sequence ID" value="HGE75332.1"/>
    <property type="molecule type" value="Genomic_DNA"/>
</dbReference>
<evidence type="ECO:0000256" key="3">
    <source>
        <dbReference type="ARBA" id="ARBA00022692"/>
    </source>
</evidence>
<feature type="transmembrane region" description="Helical" evidence="6">
    <location>
        <begin position="190"/>
        <end position="212"/>
    </location>
</feature>
<dbReference type="InterPro" id="IPR001851">
    <property type="entry name" value="ABC_transp_permease"/>
</dbReference>
<evidence type="ECO:0000256" key="1">
    <source>
        <dbReference type="ARBA" id="ARBA00004651"/>
    </source>
</evidence>
<protein>
    <submittedName>
        <fullName evidence="7">ABC transporter permease</fullName>
    </submittedName>
</protein>
<proteinExistence type="predicted"/>
<feature type="transmembrane region" description="Helical" evidence="6">
    <location>
        <begin position="268"/>
        <end position="285"/>
    </location>
</feature>
<comment type="subcellular location">
    <subcellularLocation>
        <location evidence="1">Cell membrane</location>
        <topology evidence="1">Multi-pass membrane protein</topology>
    </subcellularLocation>
</comment>
<dbReference type="PANTHER" id="PTHR43370:SF2">
    <property type="entry name" value="ABC TRANSPORTER PERMEASE PROTEIN"/>
    <property type="match status" value="1"/>
</dbReference>
<dbReference type="PANTHER" id="PTHR43370">
    <property type="entry name" value="SUGAR ABC TRANSPORTER INTEGRAL MEMBRANE PROTEIN-RELATED"/>
    <property type="match status" value="1"/>
</dbReference>
<feature type="transmembrane region" description="Helical" evidence="6">
    <location>
        <begin position="224"/>
        <end position="248"/>
    </location>
</feature>
<evidence type="ECO:0000256" key="2">
    <source>
        <dbReference type="ARBA" id="ARBA00022475"/>
    </source>
</evidence>
<keyword evidence="3 6" id="KW-0812">Transmembrane</keyword>
<dbReference type="GO" id="GO:0005886">
    <property type="term" value="C:plasma membrane"/>
    <property type="evidence" value="ECO:0007669"/>
    <property type="project" value="UniProtKB-SubCell"/>
</dbReference>
<evidence type="ECO:0000256" key="4">
    <source>
        <dbReference type="ARBA" id="ARBA00022989"/>
    </source>
</evidence>
<dbReference type="GO" id="GO:0022857">
    <property type="term" value="F:transmembrane transporter activity"/>
    <property type="evidence" value="ECO:0007669"/>
    <property type="project" value="InterPro"/>
</dbReference>
<feature type="transmembrane region" description="Helical" evidence="6">
    <location>
        <begin position="35"/>
        <end position="55"/>
    </location>
</feature>